<protein>
    <submittedName>
        <fullName evidence="2">Uncharacterized protein</fullName>
    </submittedName>
</protein>
<dbReference type="Proteomes" id="UP001283361">
    <property type="component" value="Unassembled WGS sequence"/>
</dbReference>
<evidence type="ECO:0000256" key="1">
    <source>
        <dbReference type="SAM" id="MobiDB-lite"/>
    </source>
</evidence>
<feature type="region of interest" description="Disordered" evidence="1">
    <location>
        <begin position="222"/>
        <end position="254"/>
    </location>
</feature>
<sequence length="348" mass="39089">MWKHNKTAEWLANQKDVNKLIQKGIDNAAEWKQHHKDEKVAVQEKVKQRILENKEKNDEKKIKSSLKHLAALDAMFDIPLATTKEELDSIFNGPKATERMKDQIRYRSVVLHEKITMKGSKKELYDKLIMTSKSDIIAYINSFTVDNELTVGFVIKLVLNKDVRDAVTTLHSHAPTNIHINHSALTSKSFSVTREEDGTVYSYFTTKSTIATSYTNITSNVGNTISNRTRPTQEKPTPATHESNSSEISVEEIQTKSNEKQYSHLLRKCIYFALSNQVPVERAGLVVKYTVETLTGKAVNNVPAATASSQMVLEMNVLSDIQVAECILASPSINLAWDATTVDGMHLN</sequence>
<proteinExistence type="predicted"/>
<gene>
    <name evidence="2" type="ORF">RRG08_018827</name>
</gene>
<evidence type="ECO:0000313" key="2">
    <source>
        <dbReference type="EMBL" id="KAK3774836.1"/>
    </source>
</evidence>
<feature type="compositionally biased region" description="Low complexity" evidence="1">
    <location>
        <begin position="242"/>
        <end position="252"/>
    </location>
</feature>
<comment type="caution">
    <text evidence="2">The sequence shown here is derived from an EMBL/GenBank/DDBJ whole genome shotgun (WGS) entry which is preliminary data.</text>
</comment>
<accession>A0AAE0ZTV4</accession>
<name>A0AAE0ZTV4_9GAST</name>
<reference evidence="2" key="1">
    <citation type="journal article" date="2023" name="G3 (Bethesda)">
        <title>A reference genome for the long-term kleptoplast-retaining sea slug Elysia crispata morphotype clarki.</title>
        <authorList>
            <person name="Eastman K.E."/>
            <person name="Pendleton A.L."/>
            <person name="Shaikh M.A."/>
            <person name="Suttiyut T."/>
            <person name="Ogas R."/>
            <person name="Tomko P."/>
            <person name="Gavelis G."/>
            <person name="Widhalm J.R."/>
            <person name="Wisecaver J.H."/>
        </authorList>
    </citation>
    <scope>NUCLEOTIDE SEQUENCE</scope>
    <source>
        <strain evidence="2">ECLA1</strain>
    </source>
</reference>
<evidence type="ECO:0000313" key="3">
    <source>
        <dbReference type="Proteomes" id="UP001283361"/>
    </source>
</evidence>
<dbReference type="EMBL" id="JAWDGP010003385">
    <property type="protein sequence ID" value="KAK3774836.1"/>
    <property type="molecule type" value="Genomic_DNA"/>
</dbReference>
<keyword evidence="3" id="KW-1185">Reference proteome</keyword>
<organism evidence="2 3">
    <name type="scientific">Elysia crispata</name>
    <name type="common">lettuce slug</name>
    <dbReference type="NCBI Taxonomy" id="231223"/>
    <lineage>
        <taxon>Eukaryota</taxon>
        <taxon>Metazoa</taxon>
        <taxon>Spiralia</taxon>
        <taxon>Lophotrochozoa</taxon>
        <taxon>Mollusca</taxon>
        <taxon>Gastropoda</taxon>
        <taxon>Heterobranchia</taxon>
        <taxon>Euthyneura</taxon>
        <taxon>Panpulmonata</taxon>
        <taxon>Sacoglossa</taxon>
        <taxon>Placobranchoidea</taxon>
        <taxon>Plakobranchidae</taxon>
        <taxon>Elysia</taxon>
    </lineage>
</organism>
<dbReference type="AlphaFoldDB" id="A0AAE0ZTV4"/>